<accession>A0A645BR93</accession>
<comment type="caution">
    <text evidence="1">The sequence shown here is derived from an EMBL/GenBank/DDBJ whole genome shotgun (WGS) entry which is preliminary data.</text>
</comment>
<dbReference type="AlphaFoldDB" id="A0A645BR93"/>
<proteinExistence type="predicted"/>
<organism evidence="1">
    <name type="scientific">bioreactor metagenome</name>
    <dbReference type="NCBI Taxonomy" id="1076179"/>
    <lineage>
        <taxon>unclassified sequences</taxon>
        <taxon>metagenomes</taxon>
        <taxon>ecological metagenomes</taxon>
    </lineage>
</organism>
<dbReference type="EMBL" id="VSSQ01019894">
    <property type="protein sequence ID" value="MPM64344.1"/>
    <property type="molecule type" value="Genomic_DNA"/>
</dbReference>
<protein>
    <submittedName>
        <fullName evidence="1">Uncharacterized protein</fullName>
    </submittedName>
</protein>
<gene>
    <name evidence="1" type="ORF">SDC9_111230</name>
</gene>
<reference evidence="1" key="1">
    <citation type="submission" date="2019-08" db="EMBL/GenBank/DDBJ databases">
        <authorList>
            <person name="Kucharzyk K."/>
            <person name="Murdoch R.W."/>
            <person name="Higgins S."/>
            <person name="Loffler F."/>
        </authorList>
    </citation>
    <scope>NUCLEOTIDE SEQUENCE</scope>
</reference>
<sequence>MEFQRIEKHKQVCYIDRDKLYVEDKNYLYVFPLLDKQNLAASRYSVFAKIEMQKKVSKSA</sequence>
<name>A0A645BR93_9ZZZZ</name>
<evidence type="ECO:0000313" key="1">
    <source>
        <dbReference type="EMBL" id="MPM64344.1"/>
    </source>
</evidence>